<evidence type="ECO:0000256" key="7">
    <source>
        <dbReference type="RuleBase" id="RU362042"/>
    </source>
</evidence>
<keyword evidence="5 7" id="KW-0378">Hydrolase</keyword>
<dbReference type="SUPFAM" id="SSF51306">
    <property type="entry name" value="LexA/Signal peptidase"/>
    <property type="match status" value="1"/>
</dbReference>
<dbReference type="InterPro" id="IPR019758">
    <property type="entry name" value="Pept_S26A_signal_pept_1_CS"/>
</dbReference>
<dbReference type="GO" id="GO:0004252">
    <property type="term" value="F:serine-type endopeptidase activity"/>
    <property type="evidence" value="ECO:0007669"/>
    <property type="project" value="InterPro"/>
</dbReference>
<accession>A0A0C1Q890</accession>
<dbReference type="OrthoDB" id="9802919at2"/>
<evidence type="ECO:0000256" key="1">
    <source>
        <dbReference type="ARBA" id="ARBA00000677"/>
    </source>
</evidence>
<feature type="active site" evidence="6">
    <location>
        <position position="38"/>
    </location>
</feature>
<dbReference type="Proteomes" id="UP000217918">
    <property type="component" value="Unassembled WGS sequence"/>
</dbReference>
<comment type="subcellular location">
    <subcellularLocation>
        <location evidence="2">Cell membrane</location>
        <topology evidence="2">Single-pass type II membrane protein</topology>
    </subcellularLocation>
    <subcellularLocation>
        <location evidence="7">Membrane</location>
        <topology evidence="7">Single-pass type II membrane protein</topology>
    </subcellularLocation>
</comment>
<comment type="catalytic activity">
    <reaction evidence="1 7">
        <text>Cleavage of hydrophobic, N-terminal signal or leader sequences from secreted and periplasmic proteins.</text>
        <dbReference type="EC" id="3.4.21.89"/>
    </reaction>
</comment>
<dbReference type="GO" id="GO:0005886">
    <property type="term" value="C:plasma membrane"/>
    <property type="evidence" value="ECO:0007669"/>
    <property type="project" value="UniProtKB-SubCell"/>
</dbReference>
<dbReference type="PRINTS" id="PR00727">
    <property type="entry name" value="LEADERPTASE"/>
</dbReference>
<comment type="similarity">
    <text evidence="3 7">Belongs to the peptidase S26 family.</text>
</comment>
<comment type="caution">
    <text evidence="9">The sequence shown here is derived from an EMBL/GenBank/DDBJ whole genome shotgun (WGS) entry which is preliminary data.</text>
</comment>
<feature type="active site" evidence="6">
    <location>
        <position position="82"/>
    </location>
</feature>
<dbReference type="InterPro" id="IPR036286">
    <property type="entry name" value="LexA/Signal_pep-like_sf"/>
</dbReference>
<evidence type="ECO:0000256" key="4">
    <source>
        <dbReference type="ARBA" id="ARBA00013208"/>
    </source>
</evidence>
<dbReference type="Pfam" id="PF10502">
    <property type="entry name" value="Peptidase_S26"/>
    <property type="match status" value="1"/>
</dbReference>
<evidence type="ECO:0000313" key="11">
    <source>
        <dbReference type="Proteomes" id="UP000217918"/>
    </source>
</evidence>
<dbReference type="Gene3D" id="2.10.109.10">
    <property type="entry name" value="Umud Fragment, subunit A"/>
    <property type="match status" value="1"/>
</dbReference>
<dbReference type="CDD" id="cd06530">
    <property type="entry name" value="S26_SPase_I"/>
    <property type="match status" value="1"/>
</dbReference>
<dbReference type="Proteomes" id="UP000676478">
    <property type="component" value="Unassembled WGS sequence"/>
</dbReference>
<keyword evidence="7" id="KW-1133">Transmembrane helix</keyword>
<protein>
    <recommendedName>
        <fullName evidence="4 7">Signal peptidase I</fullName>
        <ecNumber evidence="4 7">3.4.21.89</ecNumber>
    </recommendedName>
</protein>
<evidence type="ECO:0000313" key="10">
    <source>
        <dbReference type="EMBL" id="PBQ22775.1"/>
    </source>
</evidence>
<organism evidence="9 12">
    <name type="scientific">Levilactobacillus brevis</name>
    <name type="common">Lactobacillus brevis</name>
    <dbReference type="NCBI Taxonomy" id="1580"/>
    <lineage>
        <taxon>Bacteria</taxon>
        <taxon>Bacillati</taxon>
        <taxon>Bacillota</taxon>
        <taxon>Bacilli</taxon>
        <taxon>Lactobacillales</taxon>
        <taxon>Lactobacillaceae</taxon>
        <taxon>Levilactobacillus</taxon>
    </lineage>
</organism>
<reference evidence="9" key="3">
    <citation type="submission" date="2022-09" db="EMBL/GenBank/DDBJ databases">
        <title>Genome-inferred correspondence between phylogeny and metabolic traits in the wild Drosophila gut microbiome.</title>
        <authorList>
            <person name="Bueno E."/>
            <person name="Blow F."/>
            <person name="Douglas A.E."/>
        </authorList>
    </citation>
    <scope>NUCLEOTIDE SEQUENCE</scope>
    <source>
        <strain evidence="9">Dm-2019-70</strain>
    </source>
</reference>
<feature type="transmembrane region" description="Helical" evidence="7">
    <location>
        <begin position="7"/>
        <end position="28"/>
    </location>
</feature>
<dbReference type="InterPro" id="IPR019533">
    <property type="entry name" value="Peptidase_S26"/>
</dbReference>
<name>A0A0C1Q890_LEVBR</name>
<dbReference type="EMBL" id="JAERKF010000002">
    <property type="protein sequence ID" value="MBS1009562.1"/>
    <property type="molecule type" value="Genomic_DNA"/>
</dbReference>
<evidence type="ECO:0000256" key="6">
    <source>
        <dbReference type="PIRSR" id="PIRSR600223-1"/>
    </source>
</evidence>
<sequence length="194" mass="21641">MKVLRNILSWVVPIVVAVVIVLLVRTYLFEVVKVSGGSMEPNLTNNERMVVIKPLKLKRLSVIVFDAYGEDPAAAPNTNYVKRVIGLPGDKVVSKNGYIYVNNQKINQSFISQAERTGGTGNWTLASLAKKNHWTYRGNTVPQGHYFVLGDHRSISEDSRAWGYVDANKVMGVVKVPIWTGTRQHRTNINTMAS</sequence>
<reference evidence="10 11" key="1">
    <citation type="submission" date="2017-09" db="EMBL/GenBank/DDBJ databases">
        <title>Genome sequence of Lactobacillus brevis D7.</title>
        <authorList>
            <person name="Kwon M.-S."/>
            <person name="Lim S.K."/>
            <person name="Choi H.-J."/>
        </authorList>
    </citation>
    <scope>NUCLEOTIDE SEQUENCE [LARGE SCALE GENOMIC DNA]</scope>
    <source>
        <strain evidence="10 11">D7</strain>
    </source>
</reference>
<dbReference type="GO" id="GO:0006465">
    <property type="term" value="P:signal peptide processing"/>
    <property type="evidence" value="ECO:0007669"/>
    <property type="project" value="InterPro"/>
</dbReference>
<evidence type="ECO:0000256" key="3">
    <source>
        <dbReference type="ARBA" id="ARBA00009370"/>
    </source>
</evidence>
<dbReference type="GO" id="GO:0009003">
    <property type="term" value="F:signal peptidase activity"/>
    <property type="evidence" value="ECO:0007669"/>
    <property type="project" value="UniProtKB-EC"/>
</dbReference>
<dbReference type="EMBL" id="NVYO01000001">
    <property type="protein sequence ID" value="PBQ22775.1"/>
    <property type="molecule type" value="Genomic_DNA"/>
</dbReference>
<gene>
    <name evidence="9" type="primary">lepB</name>
    <name evidence="10" type="ORF">CNR29_01610</name>
    <name evidence="9" type="ORF">JK167_01780</name>
</gene>
<dbReference type="PANTHER" id="PTHR43390:SF1">
    <property type="entry name" value="CHLOROPLAST PROCESSING PEPTIDASE"/>
    <property type="match status" value="1"/>
</dbReference>
<dbReference type="PANTHER" id="PTHR43390">
    <property type="entry name" value="SIGNAL PEPTIDASE I"/>
    <property type="match status" value="1"/>
</dbReference>
<keyword evidence="7" id="KW-0645">Protease</keyword>
<evidence type="ECO:0000259" key="8">
    <source>
        <dbReference type="Pfam" id="PF10502"/>
    </source>
</evidence>
<keyword evidence="7" id="KW-0472">Membrane</keyword>
<dbReference type="PROSITE" id="PS00761">
    <property type="entry name" value="SPASE_I_3"/>
    <property type="match status" value="1"/>
</dbReference>
<feature type="domain" description="Peptidase S26" evidence="8">
    <location>
        <begin position="8"/>
        <end position="179"/>
    </location>
</feature>
<evidence type="ECO:0000313" key="12">
    <source>
        <dbReference type="Proteomes" id="UP000676478"/>
    </source>
</evidence>
<dbReference type="RefSeq" id="WP_039105519.1">
    <property type="nucleotide sequence ID" value="NZ_CAKMAP010000003.1"/>
</dbReference>
<evidence type="ECO:0000313" key="9">
    <source>
        <dbReference type="EMBL" id="MBS1009562.1"/>
    </source>
</evidence>
<dbReference type="EC" id="3.4.21.89" evidence="4 7"/>
<proteinExistence type="inferred from homology"/>
<reference evidence="9" key="2">
    <citation type="submission" date="2020-12" db="EMBL/GenBank/DDBJ databases">
        <authorList>
            <person name="Mcmullen J.G."/>
        </authorList>
    </citation>
    <scope>NUCLEOTIDE SEQUENCE</scope>
    <source>
        <strain evidence="9">Dm-2019-70</strain>
    </source>
</reference>
<evidence type="ECO:0000256" key="5">
    <source>
        <dbReference type="ARBA" id="ARBA00022801"/>
    </source>
</evidence>
<dbReference type="InterPro" id="IPR000223">
    <property type="entry name" value="Pept_S26A_signal_pept_1"/>
</dbReference>
<keyword evidence="7" id="KW-0812">Transmembrane</keyword>
<evidence type="ECO:0000256" key="2">
    <source>
        <dbReference type="ARBA" id="ARBA00004401"/>
    </source>
</evidence>
<dbReference type="NCBIfam" id="TIGR02227">
    <property type="entry name" value="sigpep_I_bact"/>
    <property type="match status" value="1"/>
</dbReference>
<dbReference type="AlphaFoldDB" id="A0A0C1Q890"/>